<accession>S4PCF3</accession>
<proteinExistence type="predicted"/>
<protein>
    <submittedName>
        <fullName evidence="2">Uncharacterized protein</fullName>
    </submittedName>
</protein>
<reference evidence="2" key="1">
    <citation type="journal article" date="2013" name="BMC Genomics">
        <title>Unscrambling butterfly oogenesis.</title>
        <authorList>
            <person name="Carter J.M."/>
            <person name="Baker S.C."/>
            <person name="Pink R."/>
            <person name="Carter D.R."/>
            <person name="Collins A."/>
            <person name="Tomlin J."/>
            <person name="Gibbs M."/>
            <person name="Breuker C.J."/>
        </authorList>
    </citation>
    <scope>NUCLEOTIDE SEQUENCE</scope>
    <source>
        <tissue evidence="2">Ovary</tissue>
    </source>
</reference>
<evidence type="ECO:0000313" key="2">
    <source>
        <dbReference type="EMBL" id="JAA87108.1"/>
    </source>
</evidence>
<evidence type="ECO:0000256" key="1">
    <source>
        <dbReference type="SAM" id="MobiDB-lite"/>
    </source>
</evidence>
<dbReference type="AlphaFoldDB" id="S4PCF3"/>
<name>S4PCF3_9NEOP</name>
<feature type="region of interest" description="Disordered" evidence="1">
    <location>
        <begin position="213"/>
        <end position="238"/>
    </location>
</feature>
<sequence>MKIHRCNANAVKTAAKAELLQRPVSKPVRISTPKRRSQEIDPKLLKQLRPLQVRISKCDPLLENKIGDHYDAADVDYDYGLDKSCVYPYIYTFRHLRIKSEPSYMVNIQDEIKKACDLDESYVHWDSDETDSDLDLSDAKKVDTLTSLSIKTLFSPKLIGKVPKRRKKVKVDKAFDSILNSTSDFDTDMRLGIDNIINSLGDEKDKSVLDTDNSAAADKVDKTDNDSLFGDDNSPAIT</sequence>
<feature type="non-terminal residue" evidence="2">
    <location>
        <position position="238"/>
    </location>
</feature>
<dbReference type="EMBL" id="GAIX01005452">
    <property type="protein sequence ID" value="JAA87108.1"/>
    <property type="molecule type" value="Transcribed_RNA"/>
</dbReference>
<organism evidence="2">
    <name type="scientific">Pararge aegeria</name>
    <name type="common">speckled wood butterfly</name>
    <dbReference type="NCBI Taxonomy" id="116150"/>
    <lineage>
        <taxon>Eukaryota</taxon>
        <taxon>Metazoa</taxon>
        <taxon>Ecdysozoa</taxon>
        <taxon>Arthropoda</taxon>
        <taxon>Hexapoda</taxon>
        <taxon>Insecta</taxon>
        <taxon>Pterygota</taxon>
        <taxon>Neoptera</taxon>
        <taxon>Endopterygota</taxon>
        <taxon>Lepidoptera</taxon>
        <taxon>Glossata</taxon>
        <taxon>Ditrysia</taxon>
        <taxon>Papilionoidea</taxon>
        <taxon>Nymphalidae</taxon>
        <taxon>Satyrinae</taxon>
        <taxon>Satyrini</taxon>
        <taxon>Parargina</taxon>
        <taxon>Pararge</taxon>
    </lineage>
</organism>
<reference evidence="2" key="2">
    <citation type="submission" date="2013-05" db="EMBL/GenBank/DDBJ databases">
        <authorList>
            <person name="Carter J.-M."/>
            <person name="Baker S.C."/>
            <person name="Pink R."/>
            <person name="Carter D.R.F."/>
            <person name="Collins A."/>
            <person name="Tomlin J."/>
            <person name="Gibbs M."/>
            <person name="Breuker C.J."/>
        </authorList>
    </citation>
    <scope>NUCLEOTIDE SEQUENCE</scope>
    <source>
        <tissue evidence="2">Ovary</tissue>
    </source>
</reference>